<reference evidence="3" key="1">
    <citation type="submission" date="2018-01" db="EMBL/GenBank/DDBJ databases">
        <authorList>
            <person name="Li J."/>
        </authorList>
    </citation>
    <scope>NUCLEOTIDE SEQUENCE [LARGE SCALE GENOMIC DNA]</scope>
    <source>
        <strain evidence="3">2184</strain>
    </source>
</reference>
<keyword evidence="3" id="KW-1185">Reference proteome</keyword>
<accession>A0A2S0WBV5</accession>
<dbReference type="KEGG" id="clia:C3E79_01100"/>
<feature type="region of interest" description="Disordered" evidence="1">
    <location>
        <begin position="274"/>
        <end position="313"/>
    </location>
</feature>
<organism evidence="2 3">
    <name type="scientific">Corynebacterium liangguodongii</name>
    <dbReference type="NCBI Taxonomy" id="2079535"/>
    <lineage>
        <taxon>Bacteria</taxon>
        <taxon>Bacillati</taxon>
        <taxon>Actinomycetota</taxon>
        <taxon>Actinomycetes</taxon>
        <taxon>Mycobacteriales</taxon>
        <taxon>Corynebacteriaceae</taxon>
        <taxon>Corynebacterium</taxon>
    </lineage>
</organism>
<name>A0A2S0WBV5_9CORY</name>
<dbReference type="InterPro" id="IPR009003">
    <property type="entry name" value="Peptidase_S1_PA"/>
</dbReference>
<dbReference type="EMBL" id="CP026948">
    <property type="protein sequence ID" value="AWB83251.1"/>
    <property type="molecule type" value="Genomic_DNA"/>
</dbReference>
<keyword evidence="2" id="KW-0378">Hydrolase</keyword>
<sequence length="313" mass="32761">MFASWAPRPHKVGGSAGHMGIGTTCSGFLLTAATVIGGAAGPLHAAADEPPSLQATSTTPVKDNRIAALWQVIPPDSTEGTPQARRQCTTSYLGDGFWLTAHHCVSHNPSMDGYLEQFDGQRAGIAGIHTLSEIDDLALIETGPGIDADAFDIAQTPLEVGQQATLTGYGETHDYASSATTTITGHRDRIDFGAAIYTGLLEARSATTSRSCSGDSGAPVYIGSTIYAIHTAGGYNPSCLDGKDKLMWHTNIASRADWINSTIRMNAGLTAAEERKAAAGLHAAPPRKPAPKDVDRETSSYPRSPLSSSHSSS</sequence>
<dbReference type="Gene3D" id="2.40.10.10">
    <property type="entry name" value="Trypsin-like serine proteases"/>
    <property type="match status" value="1"/>
</dbReference>
<dbReference type="AlphaFoldDB" id="A0A2S0WBV5"/>
<evidence type="ECO:0000313" key="3">
    <source>
        <dbReference type="Proteomes" id="UP000244754"/>
    </source>
</evidence>
<dbReference type="InterPro" id="IPR001254">
    <property type="entry name" value="Trypsin_dom"/>
</dbReference>
<dbReference type="Pfam" id="PF00089">
    <property type="entry name" value="Trypsin"/>
    <property type="match status" value="1"/>
</dbReference>
<protein>
    <submittedName>
        <fullName evidence="2">Serine protease</fullName>
    </submittedName>
</protein>
<dbReference type="GO" id="GO:0006508">
    <property type="term" value="P:proteolysis"/>
    <property type="evidence" value="ECO:0007669"/>
    <property type="project" value="UniProtKB-KW"/>
</dbReference>
<feature type="compositionally biased region" description="Low complexity" evidence="1">
    <location>
        <begin position="299"/>
        <end position="313"/>
    </location>
</feature>
<evidence type="ECO:0000256" key="1">
    <source>
        <dbReference type="SAM" id="MobiDB-lite"/>
    </source>
</evidence>
<gene>
    <name evidence="2" type="ORF">C3E79_01100</name>
</gene>
<dbReference type="InterPro" id="IPR043504">
    <property type="entry name" value="Peptidase_S1_PA_chymotrypsin"/>
</dbReference>
<dbReference type="GO" id="GO:0004252">
    <property type="term" value="F:serine-type endopeptidase activity"/>
    <property type="evidence" value="ECO:0007669"/>
    <property type="project" value="InterPro"/>
</dbReference>
<dbReference type="Proteomes" id="UP000244754">
    <property type="component" value="Chromosome"/>
</dbReference>
<keyword evidence="2" id="KW-0645">Protease</keyword>
<dbReference type="SUPFAM" id="SSF50494">
    <property type="entry name" value="Trypsin-like serine proteases"/>
    <property type="match status" value="1"/>
</dbReference>
<evidence type="ECO:0000313" key="2">
    <source>
        <dbReference type="EMBL" id="AWB83251.1"/>
    </source>
</evidence>
<proteinExistence type="predicted"/>
<dbReference type="PROSITE" id="PS50240">
    <property type="entry name" value="TRYPSIN_DOM"/>
    <property type="match status" value="1"/>
</dbReference>